<dbReference type="SUPFAM" id="SSF50685">
    <property type="entry name" value="Barwin-like endoglucanases"/>
    <property type="match status" value="1"/>
</dbReference>
<dbReference type="Pfam" id="PF03562">
    <property type="entry name" value="MltA"/>
    <property type="match status" value="1"/>
</dbReference>
<keyword evidence="3" id="KW-0456">Lyase</keyword>
<organism evidence="8 9">
    <name type="scientific">Methylocapsa polymorpha</name>
    <dbReference type="NCBI Taxonomy" id="3080828"/>
    <lineage>
        <taxon>Bacteria</taxon>
        <taxon>Pseudomonadati</taxon>
        <taxon>Pseudomonadota</taxon>
        <taxon>Alphaproteobacteria</taxon>
        <taxon>Hyphomicrobiales</taxon>
        <taxon>Beijerinckiaceae</taxon>
        <taxon>Methylocapsa</taxon>
    </lineage>
</organism>
<dbReference type="CDD" id="cd14668">
    <property type="entry name" value="mlta_B"/>
    <property type="match status" value="1"/>
</dbReference>
<keyword evidence="9" id="KW-1185">Reference proteome</keyword>
<evidence type="ECO:0000256" key="1">
    <source>
        <dbReference type="ARBA" id="ARBA00001420"/>
    </source>
</evidence>
<name>A0ABZ0HS93_9HYPH</name>
<feature type="domain" description="Lytic transglycosylase MltA" evidence="7">
    <location>
        <begin position="134"/>
        <end position="280"/>
    </location>
</feature>
<comment type="catalytic activity">
    <reaction evidence="1">
        <text>Exolytic cleavage of the (1-&gt;4)-beta-glycosidic linkage between N-acetylmuramic acid (MurNAc) and N-acetylglucosamine (GlcNAc) residues in peptidoglycan, from either the reducing or the non-reducing ends of the peptidoglycan chains, with concomitant formation of a 1,6-anhydrobond in the MurNAc residue.</text>
        <dbReference type="EC" id="4.2.2.n1"/>
    </reaction>
</comment>
<dbReference type="PANTHER" id="PTHR30124:SF0">
    <property type="entry name" value="MEMBRANE-BOUND LYTIC MUREIN TRANSGLYCOSYLASE A"/>
    <property type="match status" value="1"/>
</dbReference>
<dbReference type="Proteomes" id="UP001626536">
    <property type="component" value="Chromosome"/>
</dbReference>
<evidence type="ECO:0000256" key="3">
    <source>
        <dbReference type="ARBA" id="ARBA00023239"/>
    </source>
</evidence>
<evidence type="ECO:0000256" key="5">
    <source>
        <dbReference type="ARBA" id="ARBA00030918"/>
    </source>
</evidence>
<dbReference type="PANTHER" id="PTHR30124">
    <property type="entry name" value="MEMBRANE-BOUND LYTIC MUREIN TRANSGLYCOSYLASE A"/>
    <property type="match status" value="1"/>
</dbReference>
<feature type="compositionally biased region" description="Polar residues" evidence="6">
    <location>
        <begin position="15"/>
        <end position="25"/>
    </location>
</feature>
<evidence type="ECO:0000256" key="6">
    <source>
        <dbReference type="SAM" id="MobiDB-lite"/>
    </source>
</evidence>
<keyword evidence="4" id="KW-0961">Cell wall biogenesis/degradation</keyword>
<dbReference type="Pfam" id="PF06725">
    <property type="entry name" value="3D"/>
    <property type="match status" value="1"/>
</dbReference>
<dbReference type="SMART" id="SM00925">
    <property type="entry name" value="MltA"/>
    <property type="match status" value="1"/>
</dbReference>
<feature type="region of interest" description="Disordered" evidence="6">
    <location>
        <begin position="152"/>
        <end position="171"/>
    </location>
</feature>
<dbReference type="EC" id="4.2.2.n1" evidence="2"/>
<evidence type="ECO:0000259" key="7">
    <source>
        <dbReference type="SMART" id="SM00925"/>
    </source>
</evidence>
<dbReference type="RefSeq" id="WP_407339519.1">
    <property type="nucleotide sequence ID" value="NZ_CP136862.1"/>
</dbReference>
<dbReference type="PIRSF" id="PIRSF019422">
    <property type="entry name" value="MltA"/>
    <property type="match status" value="1"/>
</dbReference>
<dbReference type="InterPro" id="IPR026044">
    <property type="entry name" value="MltA"/>
</dbReference>
<dbReference type="Gene3D" id="2.40.40.10">
    <property type="entry name" value="RlpA-like domain"/>
    <property type="match status" value="1"/>
</dbReference>
<dbReference type="InterPro" id="IPR010611">
    <property type="entry name" value="3D_dom"/>
</dbReference>
<reference evidence="8 9" key="1">
    <citation type="submission" date="2023-10" db="EMBL/GenBank/DDBJ databases">
        <title>Novel methanotroph of the genus Methylocapsa from a subarctic wetland.</title>
        <authorList>
            <person name="Belova S.E."/>
            <person name="Oshkin I.Y."/>
            <person name="Miroshnikov K."/>
            <person name="Dedysh S.N."/>
        </authorList>
    </citation>
    <scope>NUCLEOTIDE SEQUENCE [LARGE SCALE GENOMIC DNA]</scope>
    <source>
        <strain evidence="8 9">RX1</strain>
    </source>
</reference>
<dbReference type="CDD" id="cd14485">
    <property type="entry name" value="mltA_like_LT_A"/>
    <property type="match status" value="1"/>
</dbReference>
<proteinExistence type="predicted"/>
<dbReference type="Gene3D" id="2.40.240.50">
    <property type="entry name" value="Barwin-like endoglucanases"/>
    <property type="match status" value="1"/>
</dbReference>
<evidence type="ECO:0000313" key="9">
    <source>
        <dbReference type="Proteomes" id="UP001626536"/>
    </source>
</evidence>
<evidence type="ECO:0000256" key="4">
    <source>
        <dbReference type="ARBA" id="ARBA00023316"/>
    </source>
</evidence>
<dbReference type="EMBL" id="CP136862">
    <property type="protein sequence ID" value="WOJ90073.1"/>
    <property type="molecule type" value="Genomic_DNA"/>
</dbReference>
<accession>A0ABZ0HS93</accession>
<feature type="region of interest" description="Disordered" evidence="6">
    <location>
        <begin position="1"/>
        <end position="25"/>
    </location>
</feature>
<gene>
    <name evidence="8" type="ORF">RZS28_01850</name>
</gene>
<dbReference type="InterPro" id="IPR005300">
    <property type="entry name" value="MltA_B"/>
</dbReference>
<evidence type="ECO:0000256" key="2">
    <source>
        <dbReference type="ARBA" id="ARBA00012587"/>
    </source>
</evidence>
<evidence type="ECO:0000313" key="8">
    <source>
        <dbReference type="EMBL" id="WOJ90073.1"/>
    </source>
</evidence>
<dbReference type="InterPro" id="IPR036908">
    <property type="entry name" value="RlpA-like_sf"/>
</dbReference>
<sequence length="388" mass="41388">MAPSSSQPAKPEALQQDSTSQSLASQGLASKDLTLAELSFADLEGFAEDDHLEAFRVFRLSGAALVEDRPVLRQGVAPSPALKAICRLALDQTPGDRIQARRFFEEHFRPFGVRATRGSNGHAAGFLTGYYEPVVEGSLTRTADFTAPILARPDDLPPSAGGASAGPTPYPDRAAIEAGAITGRARPIVWLRDAIEVFLIQVQGSARVRLADGGLLRLVYAGRNGQPYTSIGRLLIEAGEIAETDMSLARLKAWVRDHGQEPGEAGRALMQRNRSYVFFARDEKLDLAASPIGGQGVSLTPLRSIAIDRTIWPYGLPVWIAADLPWASASASPFRRLMVAQDTGSAIVGPARADIFFGAGDDAGARAGDIRNVGDFVVFLPAGESSPR</sequence>
<protein>
    <recommendedName>
        <fullName evidence="2">peptidoglycan lytic exotransglycosylase</fullName>
        <ecNumber evidence="2">4.2.2.n1</ecNumber>
    </recommendedName>
    <alternativeName>
        <fullName evidence="5">Murein hydrolase A</fullName>
    </alternativeName>
</protein>